<feature type="compositionally biased region" description="Basic and acidic residues" evidence="1">
    <location>
        <begin position="73"/>
        <end position="90"/>
    </location>
</feature>
<dbReference type="Proteomes" id="UP001346869">
    <property type="component" value="Unassembled WGS sequence"/>
</dbReference>
<reference evidence="2 3" key="1">
    <citation type="journal article" date="2023" name="Genes (Basel)">
        <title>Chromosome-Level Genome Assembly and Circadian Gene Repertoire of the Patagonia Blennie Eleginops maclovinus-The Closest Ancestral Proxy of Antarctic Cryonotothenioids.</title>
        <authorList>
            <person name="Cheng C.C."/>
            <person name="Rivera-Colon A.G."/>
            <person name="Minhas B.F."/>
            <person name="Wilson L."/>
            <person name="Rayamajhi N."/>
            <person name="Vargas-Chacoff L."/>
            <person name="Catchen J.M."/>
        </authorList>
    </citation>
    <scope>NUCLEOTIDE SEQUENCE [LARGE SCALE GENOMIC DNA]</scope>
    <source>
        <strain evidence="2">JMC-PN-2008</strain>
    </source>
</reference>
<comment type="caution">
    <text evidence="2">The sequence shown here is derived from an EMBL/GenBank/DDBJ whole genome shotgun (WGS) entry which is preliminary data.</text>
</comment>
<evidence type="ECO:0008006" key="4">
    <source>
        <dbReference type="Google" id="ProtNLM"/>
    </source>
</evidence>
<dbReference type="PANTHER" id="PTHR21683">
    <property type="entry name" value="COILED-COIL DOMAIN-CONTAINING PROTEIN 42 LIKE-2-LIKE-RELATED"/>
    <property type="match status" value="1"/>
</dbReference>
<evidence type="ECO:0000313" key="3">
    <source>
        <dbReference type="Proteomes" id="UP001346869"/>
    </source>
</evidence>
<dbReference type="PANTHER" id="PTHR21683:SF3">
    <property type="entry name" value="CILIA AND FLAGELLA ASSOCIATED PROTEIN 100"/>
    <property type="match status" value="1"/>
</dbReference>
<evidence type="ECO:0000313" key="2">
    <source>
        <dbReference type="EMBL" id="KAK5871871.1"/>
    </source>
</evidence>
<dbReference type="AlphaFoldDB" id="A0AAN8AQX7"/>
<accession>A0AAN8AQX7</accession>
<organism evidence="2 3">
    <name type="scientific">Eleginops maclovinus</name>
    <name type="common">Patagonian blennie</name>
    <name type="synonym">Eleginus maclovinus</name>
    <dbReference type="NCBI Taxonomy" id="56733"/>
    <lineage>
        <taxon>Eukaryota</taxon>
        <taxon>Metazoa</taxon>
        <taxon>Chordata</taxon>
        <taxon>Craniata</taxon>
        <taxon>Vertebrata</taxon>
        <taxon>Euteleostomi</taxon>
        <taxon>Actinopterygii</taxon>
        <taxon>Neopterygii</taxon>
        <taxon>Teleostei</taxon>
        <taxon>Neoteleostei</taxon>
        <taxon>Acanthomorphata</taxon>
        <taxon>Eupercaria</taxon>
        <taxon>Perciformes</taxon>
        <taxon>Notothenioidei</taxon>
        <taxon>Eleginopidae</taxon>
        <taxon>Eleginops</taxon>
    </lineage>
</organism>
<proteinExistence type="predicted"/>
<reference evidence="2 3" key="2">
    <citation type="journal article" date="2023" name="Mol. Biol. Evol.">
        <title>Genomics of Secondarily Temperate Adaptation in the Only Non-Antarctic Icefish.</title>
        <authorList>
            <person name="Rivera-Colon A.G."/>
            <person name="Rayamajhi N."/>
            <person name="Minhas B.F."/>
            <person name="Madrigal G."/>
            <person name="Bilyk K.T."/>
            <person name="Yoon V."/>
            <person name="Hune M."/>
            <person name="Gregory S."/>
            <person name="Cheng C.H.C."/>
            <person name="Catchen J.M."/>
        </authorList>
    </citation>
    <scope>NUCLEOTIDE SEQUENCE [LARGE SCALE GENOMIC DNA]</scope>
    <source>
        <strain evidence="2">JMC-PN-2008</strain>
    </source>
</reference>
<evidence type="ECO:0000256" key="1">
    <source>
        <dbReference type="SAM" id="MobiDB-lite"/>
    </source>
</evidence>
<dbReference type="InterPro" id="IPR051147">
    <property type="entry name" value="CFAP_domain-containing"/>
</dbReference>
<gene>
    <name evidence="2" type="ORF">PBY51_012612</name>
</gene>
<name>A0AAN8AQX7_ELEMC</name>
<sequence length="469" mass="55243">MSTAAVKGKKHWKEELGKYLVLHDDDKAEDLAERVVDIQDQNSAPCEQRQDSPEQKTFLNEQEAESEEDQDYEFQRREVENSLETSRSKAKEMEKVCTRKRVHLRLVEYDFREENYFSEQCLKKFEEVSMDSKTLFERQGKDIQERYSTNETLNDKISSDRREPAMFQEVRPEYNRYLKILLVRPPSEWHHPLKAIDIPERQSAMVQGSEGLLSSPHTDTLVTDCQLDGDSSKYEEKLELFSSEAHQILDLVTEYTDHVLSLTRISNWLDEPLKDLMQDIETNSRKMEKDDESLTLQLNDMKDKIVNDRGRGTALKRKVQLHDSLQTQDHDVVSDALGVKITEVHRCCVDCRLTYLSTLEKLSSVEYRISLLFQFLESIPEENLETLRLIKDSERKSRLREEQLKLERERQIEMMKKCKERSLDDTKKITGRNLRPRCFPVVHKITVPEEDTIPAEEEFYAYLFTNEDE</sequence>
<feature type="compositionally biased region" description="Acidic residues" evidence="1">
    <location>
        <begin position="62"/>
        <end position="72"/>
    </location>
</feature>
<protein>
    <recommendedName>
        <fullName evidence="4">Coiled-coil domain-containing protein 37</fullName>
    </recommendedName>
</protein>
<dbReference type="EMBL" id="JAUZQC010000004">
    <property type="protein sequence ID" value="KAK5871871.1"/>
    <property type="molecule type" value="Genomic_DNA"/>
</dbReference>
<keyword evidence="3" id="KW-1185">Reference proteome</keyword>
<feature type="region of interest" description="Disordered" evidence="1">
    <location>
        <begin position="39"/>
        <end position="90"/>
    </location>
</feature>